<evidence type="ECO:0008006" key="4">
    <source>
        <dbReference type="Google" id="ProtNLM"/>
    </source>
</evidence>
<dbReference type="OrthoDB" id="5374569at2759"/>
<feature type="compositionally biased region" description="Low complexity" evidence="1">
    <location>
        <begin position="184"/>
        <end position="193"/>
    </location>
</feature>
<reference evidence="2 3" key="1">
    <citation type="journal article" date="2018" name="Nat. Ecol. Evol.">
        <title>Pezizomycetes genomes reveal the molecular basis of ectomycorrhizal truffle lifestyle.</title>
        <authorList>
            <person name="Murat C."/>
            <person name="Payen T."/>
            <person name="Noel B."/>
            <person name="Kuo A."/>
            <person name="Morin E."/>
            <person name="Chen J."/>
            <person name="Kohler A."/>
            <person name="Krizsan K."/>
            <person name="Balestrini R."/>
            <person name="Da Silva C."/>
            <person name="Montanini B."/>
            <person name="Hainaut M."/>
            <person name="Levati E."/>
            <person name="Barry K.W."/>
            <person name="Belfiori B."/>
            <person name="Cichocki N."/>
            <person name="Clum A."/>
            <person name="Dockter R.B."/>
            <person name="Fauchery L."/>
            <person name="Guy J."/>
            <person name="Iotti M."/>
            <person name="Le Tacon F."/>
            <person name="Lindquist E.A."/>
            <person name="Lipzen A."/>
            <person name="Malagnac F."/>
            <person name="Mello A."/>
            <person name="Molinier V."/>
            <person name="Miyauchi S."/>
            <person name="Poulain J."/>
            <person name="Riccioni C."/>
            <person name="Rubini A."/>
            <person name="Sitrit Y."/>
            <person name="Splivallo R."/>
            <person name="Traeger S."/>
            <person name="Wang M."/>
            <person name="Zifcakova L."/>
            <person name="Wipf D."/>
            <person name="Zambonelli A."/>
            <person name="Paolocci F."/>
            <person name="Nowrousian M."/>
            <person name="Ottonello S."/>
            <person name="Baldrian P."/>
            <person name="Spatafora J.W."/>
            <person name="Henrissat B."/>
            <person name="Nagy L.G."/>
            <person name="Aury J.M."/>
            <person name="Wincker P."/>
            <person name="Grigoriev I.V."/>
            <person name="Bonfante P."/>
            <person name="Martin F.M."/>
        </authorList>
    </citation>
    <scope>NUCLEOTIDE SEQUENCE [LARGE SCALE GENOMIC DNA]</scope>
    <source>
        <strain evidence="2 3">CCBAS932</strain>
    </source>
</reference>
<accession>A0A3N4KJ09</accession>
<dbReference type="EMBL" id="ML119142">
    <property type="protein sequence ID" value="RPB10533.1"/>
    <property type="molecule type" value="Genomic_DNA"/>
</dbReference>
<feature type="region of interest" description="Disordered" evidence="1">
    <location>
        <begin position="1"/>
        <end position="66"/>
    </location>
</feature>
<dbReference type="InParanoid" id="A0A3N4KJ09"/>
<feature type="compositionally biased region" description="Low complexity" evidence="1">
    <location>
        <begin position="270"/>
        <end position="296"/>
    </location>
</feature>
<feature type="compositionally biased region" description="Acidic residues" evidence="1">
    <location>
        <begin position="240"/>
        <end position="249"/>
    </location>
</feature>
<feature type="region of interest" description="Disordered" evidence="1">
    <location>
        <begin position="184"/>
        <end position="306"/>
    </location>
</feature>
<evidence type="ECO:0000313" key="3">
    <source>
        <dbReference type="Proteomes" id="UP000277580"/>
    </source>
</evidence>
<dbReference type="Proteomes" id="UP000277580">
    <property type="component" value="Unassembled WGS sequence"/>
</dbReference>
<keyword evidence="3" id="KW-1185">Reference proteome</keyword>
<gene>
    <name evidence="2" type="ORF">P167DRAFT_537464</name>
</gene>
<feature type="compositionally biased region" description="Basic and acidic residues" evidence="1">
    <location>
        <begin position="197"/>
        <end position="216"/>
    </location>
</feature>
<dbReference type="STRING" id="1392247.A0A3N4KJ09"/>
<feature type="compositionally biased region" description="Low complexity" evidence="1">
    <location>
        <begin position="29"/>
        <end position="40"/>
    </location>
</feature>
<feature type="compositionally biased region" description="Polar residues" evidence="1">
    <location>
        <begin position="256"/>
        <end position="269"/>
    </location>
</feature>
<organism evidence="2 3">
    <name type="scientific">Morchella conica CCBAS932</name>
    <dbReference type="NCBI Taxonomy" id="1392247"/>
    <lineage>
        <taxon>Eukaryota</taxon>
        <taxon>Fungi</taxon>
        <taxon>Dikarya</taxon>
        <taxon>Ascomycota</taxon>
        <taxon>Pezizomycotina</taxon>
        <taxon>Pezizomycetes</taxon>
        <taxon>Pezizales</taxon>
        <taxon>Morchellaceae</taxon>
        <taxon>Morchella</taxon>
    </lineage>
</organism>
<evidence type="ECO:0000313" key="2">
    <source>
        <dbReference type="EMBL" id="RPB10533.1"/>
    </source>
</evidence>
<feature type="compositionally biased region" description="Basic and acidic residues" evidence="1">
    <location>
        <begin position="54"/>
        <end position="65"/>
    </location>
</feature>
<evidence type="ECO:0000256" key="1">
    <source>
        <dbReference type="SAM" id="MobiDB-lite"/>
    </source>
</evidence>
<dbReference type="AlphaFoldDB" id="A0A3N4KJ09"/>
<proteinExistence type="predicted"/>
<name>A0A3N4KJ09_9PEZI</name>
<sequence length="343" mass="37818">MPRKLPWATSILKPPTSRSSPPNKRRRTSVPTSSSSSPAPARKPIPPTTTTTATDKDGDSDKDADLSIPVYMLPSDERYIMVEDEFLSVAQTYTRSLHRAEYERLQRLAKTTHARRITEIQRPVAGVQRMSKAAVLKKDDSDSDSDEDVVVHNVWGKSSLGLLMCRPKDEEKDLSVSWKVGAGARPAAKVPRAAKGKPLERPGVKRERPVVKREPVGRLQSVKESTLPVPCSCASTASEETSDDDDDLDAPVVRKNQAQTQNQTKASATSLRSSPPSFPSSLSSMPSFSQPQSSQPGPYLRPSQIKREIPDFDFGFEAVNQRSAAYRGRAMARRQAESLAHKR</sequence>
<protein>
    <recommendedName>
        <fullName evidence="4">Something about silencing protein 4 domain-containing protein</fullName>
    </recommendedName>
</protein>